<dbReference type="GO" id="GO:0000166">
    <property type="term" value="F:nucleotide binding"/>
    <property type="evidence" value="ECO:0007669"/>
    <property type="project" value="UniProtKB-KW"/>
</dbReference>
<evidence type="ECO:0000256" key="1">
    <source>
        <dbReference type="ARBA" id="ARBA00001936"/>
    </source>
</evidence>
<keyword evidence="3 11" id="KW-0547">Nucleotide-binding</keyword>
<keyword evidence="4 11" id="KW-0378">Hydrolase</keyword>
<dbReference type="InterPro" id="IPR002786">
    <property type="entry name" value="Non_canon_purine_NTPase"/>
</dbReference>
<feature type="domain" description="Non-canonical purine NTP phosphatase/PRRC1" evidence="12">
    <location>
        <begin position="10"/>
        <end position="171"/>
    </location>
</feature>
<comment type="similarity">
    <text evidence="10 11">Belongs to the YjjX NTPase family.</text>
</comment>
<evidence type="ECO:0000313" key="14">
    <source>
        <dbReference type="Proteomes" id="UP000006201"/>
    </source>
</evidence>
<dbReference type="NCBIfam" id="TIGR00258">
    <property type="entry name" value="inosine/xanthosine triphosphatase"/>
    <property type="match status" value="1"/>
</dbReference>
<dbReference type="GO" id="GO:0046872">
    <property type="term" value="F:metal ion binding"/>
    <property type="evidence" value="ECO:0007669"/>
    <property type="project" value="UniProtKB-KW"/>
</dbReference>
<dbReference type="PANTHER" id="PTHR34699:SF2">
    <property type="entry name" value="NON-CANONICAL PURINE NTP PHOSPHATASE_PRRC1 DOMAIN-CONTAINING PROTEIN"/>
    <property type="match status" value="1"/>
</dbReference>
<comment type="subunit">
    <text evidence="11">Homodimer.</text>
</comment>
<dbReference type="FunFam" id="3.90.950.10:FF:000002">
    <property type="entry name" value="Inosine/xanthosine triphosphatase"/>
    <property type="match status" value="1"/>
</dbReference>
<dbReference type="AlphaFoldDB" id="A4CBG8"/>
<keyword evidence="5 11" id="KW-0460">Magnesium</keyword>
<sequence>MFPTIQVRVGSTNPVKVNAVKTAFSAAFVDHIIECIATDAPSDVAAQPMTEQETLQGAINRVAFCQQFAADYYVAIEGGVDHFSYGAATFAYVVIANANEQHVGRGANLPLPTAIYQSLLEGKELGPLMDELFNTHNIKQKGGAIGLLTNGLANREGNYHHALLLALAPFLHPALFAKQ</sequence>
<dbReference type="PANTHER" id="PTHR34699">
    <property type="match status" value="1"/>
</dbReference>
<dbReference type="GO" id="GO:0006772">
    <property type="term" value="P:thiamine metabolic process"/>
    <property type="evidence" value="ECO:0007669"/>
    <property type="project" value="TreeGrafter"/>
</dbReference>
<dbReference type="InterPro" id="IPR029001">
    <property type="entry name" value="ITPase-like_fam"/>
</dbReference>
<evidence type="ECO:0000256" key="3">
    <source>
        <dbReference type="ARBA" id="ARBA00022741"/>
    </source>
</evidence>
<protein>
    <recommendedName>
        <fullName evidence="11">Inosine/xanthosine triphosphatase</fullName>
        <shortName evidence="11">ITPase/XTPase</shortName>
        <ecNumber evidence="11">3.6.1.73</ecNumber>
    </recommendedName>
    <alternativeName>
        <fullName evidence="11">Non-canonical purine NTP phosphatase</fullName>
    </alternativeName>
    <alternativeName>
        <fullName evidence="11">Non-standard purine NTP phosphatase</fullName>
    </alternativeName>
    <alternativeName>
        <fullName evidence="11">Nucleoside-triphosphate phosphatase</fullName>
        <shortName evidence="11">NTPase</shortName>
    </alternativeName>
</protein>
<evidence type="ECO:0000256" key="10">
    <source>
        <dbReference type="ARBA" id="ARBA00060855"/>
    </source>
</evidence>
<dbReference type="HAMAP" id="MF_00648">
    <property type="entry name" value="Non_canon_purine_NTPase_YjjX"/>
    <property type="match status" value="1"/>
</dbReference>
<dbReference type="Gene3D" id="3.90.950.10">
    <property type="match status" value="1"/>
</dbReference>
<gene>
    <name evidence="13" type="ORF">PTD2_17825</name>
</gene>
<keyword evidence="2 11" id="KW-0479">Metal-binding</keyword>
<accession>A4CBG8</accession>
<evidence type="ECO:0000256" key="8">
    <source>
        <dbReference type="ARBA" id="ARBA00048174"/>
    </source>
</evidence>
<comment type="caution">
    <text evidence="11">Lacks conserved residue(s) required for the propagation of feature annotation.</text>
</comment>
<dbReference type="RefSeq" id="WP_009839537.1">
    <property type="nucleotide sequence ID" value="NZ_CH959301.1"/>
</dbReference>
<comment type="caution">
    <text evidence="13">The sequence shown here is derived from an EMBL/GenBank/DDBJ whole genome shotgun (WGS) entry which is preliminary data.</text>
</comment>
<dbReference type="GO" id="GO:0009117">
    <property type="term" value="P:nucleotide metabolic process"/>
    <property type="evidence" value="ECO:0007669"/>
    <property type="project" value="UniProtKB-KW"/>
</dbReference>
<dbReference type="EMBL" id="AAOH01000005">
    <property type="protein sequence ID" value="EAR27705.1"/>
    <property type="molecule type" value="Genomic_DNA"/>
</dbReference>
<proteinExistence type="inferred from homology"/>
<feature type="binding site" evidence="11">
    <location>
        <begin position="11"/>
        <end position="16"/>
    </location>
    <ligand>
        <name>substrate</name>
    </ligand>
</feature>
<comment type="catalytic activity">
    <reaction evidence="8 11">
        <text>ITP + H2O = IDP + phosphate + H(+)</text>
        <dbReference type="Rhea" id="RHEA:28330"/>
        <dbReference type="ChEBI" id="CHEBI:15377"/>
        <dbReference type="ChEBI" id="CHEBI:15378"/>
        <dbReference type="ChEBI" id="CHEBI:43474"/>
        <dbReference type="ChEBI" id="CHEBI:58280"/>
        <dbReference type="ChEBI" id="CHEBI:61402"/>
        <dbReference type="EC" id="3.6.1.73"/>
    </reaction>
</comment>
<dbReference type="NCBIfam" id="NF003459">
    <property type="entry name" value="PRK05074.1"/>
    <property type="match status" value="1"/>
</dbReference>
<dbReference type="SUPFAM" id="SSF52972">
    <property type="entry name" value="ITPase-like"/>
    <property type="match status" value="1"/>
</dbReference>
<comment type="catalytic activity">
    <reaction evidence="9 11">
        <text>XTP + H2O = XDP + phosphate + H(+)</text>
        <dbReference type="Rhea" id="RHEA:28406"/>
        <dbReference type="ChEBI" id="CHEBI:15377"/>
        <dbReference type="ChEBI" id="CHEBI:15378"/>
        <dbReference type="ChEBI" id="CHEBI:43474"/>
        <dbReference type="ChEBI" id="CHEBI:59884"/>
        <dbReference type="ChEBI" id="CHEBI:61314"/>
        <dbReference type="EC" id="3.6.1.73"/>
    </reaction>
</comment>
<dbReference type="OrthoDB" id="6334099at2"/>
<comment type="cofactor">
    <cofactor evidence="1">
        <name>Mn(2+)</name>
        <dbReference type="ChEBI" id="CHEBI:29035"/>
    </cofactor>
</comment>
<name>A4CBG8_9GAMM</name>
<evidence type="ECO:0000256" key="6">
    <source>
        <dbReference type="ARBA" id="ARBA00023080"/>
    </source>
</evidence>
<dbReference type="GO" id="GO:0103023">
    <property type="term" value="F:ITPase activity"/>
    <property type="evidence" value="ECO:0007669"/>
    <property type="project" value="UniProtKB-EC"/>
</dbReference>
<evidence type="ECO:0000313" key="13">
    <source>
        <dbReference type="EMBL" id="EAR27705.1"/>
    </source>
</evidence>
<organism evidence="13 14">
    <name type="scientific">Pseudoalteromonas tunicata D2</name>
    <dbReference type="NCBI Taxonomy" id="87626"/>
    <lineage>
        <taxon>Bacteria</taxon>
        <taxon>Pseudomonadati</taxon>
        <taxon>Pseudomonadota</taxon>
        <taxon>Gammaproteobacteria</taxon>
        <taxon>Alteromonadales</taxon>
        <taxon>Pseudoalteromonadaceae</taxon>
        <taxon>Pseudoalteromonas</taxon>
    </lineage>
</organism>
<keyword evidence="14" id="KW-1185">Reference proteome</keyword>
<reference evidence="13 14" key="1">
    <citation type="submission" date="2006-02" db="EMBL/GenBank/DDBJ databases">
        <authorList>
            <person name="Moran M.A."/>
            <person name="Kjelleberg S."/>
            <person name="Egan S."/>
            <person name="Saunders N."/>
            <person name="Thomas T."/>
            <person name="Ferriera S."/>
            <person name="Johnson J."/>
            <person name="Kravitz S."/>
            <person name="Halpern A."/>
            <person name="Remington K."/>
            <person name="Beeson K."/>
            <person name="Tran B."/>
            <person name="Rogers Y.-H."/>
            <person name="Friedman R."/>
            <person name="Venter J.C."/>
        </authorList>
    </citation>
    <scope>NUCLEOTIDE SEQUENCE [LARGE SCALE GENOMIC DNA]</scope>
    <source>
        <strain evidence="13 14">D2</strain>
    </source>
</reference>
<dbReference type="InterPro" id="IPR026533">
    <property type="entry name" value="NTPase/PRRC1"/>
</dbReference>
<evidence type="ECO:0000256" key="5">
    <source>
        <dbReference type="ARBA" id="ARBA00022842"/>
    </source>
</evidence>
<dbReference type="eggNOG" id="COG1986">
    <property type="taxonomic scope" value="Bacteria"/>
</dbReference>
<evidence type="ECO:0000256" key="2">
    <source>
        <dbReference type="ARBA" id="ARBA00022723"/>
    </source>
</evidence>
<evidence type="ECO:0000256" key="9">
    <source>
        <dbReference type="ARBA" id="ARBA00048781"/>
    </source>
</evidence>
<dbReference type="Pfam" id="PF01931">
    <property type="entry name" value="NTPase_I-T"/>
    <property type="match status" value="1"/>
</dbReference>
<keyword evidence="7 11" id="KW-0464">Manganese</keyword>
<dbReference type="HOGENOM" id="CLU_087417_1_0_6"/>
<evidence type="ECO:0000256" key="7">
    <source>
        <dbReference type="ARBA" id="ARBA00023211"/>
    </source>
</evidence>
<evidence type="ECO:0000256" key="11">
    <source>
        <dbReference type="HAMAP-Rule" id="MF_00648"/>
    </source>
</evidence>
<dbReference type="Proteomes" id="UP000006201">
    <property type="component" value="Unassembled WGS sequence"/>
</dbReference>
<evidence type="ECO:0000256" key="4">
    <source>
        <dbReference type="ARBA" id="ARBA00022801"/>
    </source>
</evidence>
<evidence type="ECO:0000259" key="12">
    <source>
        <dbReference type="Pfam" id="PF01931"/>
    </source>
</evidence>
<dbReference type="EC" id="3.6.1.73" evidence="11"/>
<dbReference type="InterPro" id="IPR050299">
    <property type="entry name" value="YjjX_NTPase"/>
</dbReference>
<comment type="function">
    <text evidence="11">Phosphatase that hydrolyzes non-canonical purine nucleotides such as XTP and ITP to their respective diphosphate derivatives. Probably excludes non-canonical purines from DNA/RNA precursor pool, thus preventing their incorporation into DNA/RNA and avoiding chromosomal lesions.</text>
</comment>
<dbReference type="STRING" id="87626.PTD2_17825"/>
<comment type="cofactor">
    <cofactor evidence="11">
        <name>Mg(2+)</name>
        <dbReference type="ChEBI" id="CHEBI:18420"/>
    </cofactor>
    <cofactor evidence="11">
        <name>Mn(2+)</name>
        <dbReference type="ChEBI" id="CHEBI:29035"/>
    </cofactor>
    <text evidence="11">Binds 1 divalent metal cation per subunit; can use either Mg(2+) or Mn(2+).</text>
</comment>
<keyword evidence="6 11" id="KW-0546">Nucleotide metabolism</keyword>